<name>A0A1B6LML0_9HEMI</name>
<gene>
    <name evidence="1" type="ORF">g.52126</name>
</gene>
<proteinExistence type="predicted"/>
<sequence>KPLPLYLKVVNNIENLLLDTNLSGKALLDSTIKPLIMTDLNITLNPQLIDNQGSKKDPPTSLKMNFLNTIQVKYVDHVQIFTDGSKTPQGTGAALLSHSLKESYLYKLPKLASSFT</sequence>
<feature type="non-terminal residue" evidence="1">
    <location>
        <position position="1"/>
    </location>
</feature>
<dbReference type="AlphaFoldDB" id="A0A1B6LML0"/>
<accession>A0A1B6LML0</accession>
<reference evidence="1" key="1">
    <citation type="submission" date="2015-11" db="EMBL/GenBank/DDBJ databases">
        <title>De novo transcriptome assembly of four potential Pierce s Disease insect vectors from Arizona vineyards.</title>
        <authorList>
            <person name="Tassone E.E."/>
        </authorList>
    </citation>
    <scope>NUCLEOTIDE SEQUENCE</scope>
</reference>
<dbReference type="EMBL" id="GEBQ01015002">
    <property type="protein sequence ID" value="JAT24975.1"/>
    <property type="molecule type" value="Transcribed_RNA"/>
</dbReference>
<organism evidence="1">
    <name type="scientific">Graphocephala atropunctata</name>
    <dbReference type="NCBI Taxonomy" id="36148"/>
    <lineage>
        <taxon>Eukaryota</taxon>
        <taxon>Metazoa</taxon>
        <taxon>Ecdysozoa</taxon>
        <taxon>Arthropoda</taxon>
        <taxon>Hexapoda</taxon>
        <taxon>Insecta</taxon>
        <taxon>Pterygota</taxon>
        <taxon>Neoptera</taxon>
        <taxon>Paraneoptera</taxon>
        <taxon>Hemiptera</taxon>
        <taxon>Auchenorrhyncha</taxon>
        <taxon>Membracoidea</taxon>
        <taxon>Cicadellidae</taxon>
        <taxon>Cicadellinae</taxon>
        <taxon>Cicadellini</taxon>
        <taxon>Graphocephala</taxon>
    </lineage>
</organism>
<protein>
    <submittedName>
        <fullName evidence="1">Uncharacterized protein</fullName>
    </submittedName>
</protein>
<feature type="non-terminal residue" evidence="1">
    <location>
        <position position="116"/>
    </location>
</feature>
<evidence type="ECO:0000313" key="1">
    <source>
        <dbReference type="EMBL" id="JAT24975.1"/>
    </source>
</evidence>